<evidence type="ECO:0000313" key="3">
    <source>
        <dbReference type="Proteomes" id="UP000521872"/>
    </source>
</evidence>
<protein>
    <recommendedName>
        <fullName evidence="1">Heterokaryon incompatibility domain-containing protein</fullName>
    </recommendedName>
</protein>
<sequence>MIRLINTKTITIEDFWHKVPAYAILSHTWGDEEVTFQEMKSRENHPQSRSSIEKKKGFMKIKRTCEQALSSGIPYAWVDTCCIDKTSSSELSEAINSMFQYYRNAEVCYAYLADVLAEGDAEEISSQFIKARWFTRGWTLQELVAPLNVIFYDKNWVEFGTKSSLRKLITQVTNIGKQVLLANHGGEISISARMAWAANRETTRIEDMAYCLLGIFGINMPILYGEGPEAFVRLQKEIIATSDDHTIFAWMGGPADGSSGLLAASPHNFYNSAQLSNRKAERTSPYSLTNVGLSITLPLQQVKGTPNLYKALLNCTNDNGYLYGIYLSQKNHLQYVRVRPGDMIIESPQNAQAHYKKESIFIQEPVPSRFAVEQWMRPRSNYKFFVRKLPEGFKAEQFHPNNSWSTIPAVQGILAKDKAQSKSHCLTLGHSGISGGILFVGQGQRFVVMFGMHNYNVWSDIVVDISPSETLQTVAESYYKDHARSSMLWENRDRLCKKLTTGNKYVEVAASRGIITSDFQFIVDINVTATPPANVAEVDAVMPNAAYQFHVKYDPITWELVQNPTFDGISWFQRKDQSLTLALSHSGISGIMILRHRATKKQAAVLLGVHNYQPWSDIIPNIEDSEGVAKDLRNSYYRDGPGSRGNRLWAWDKDITVPLADYVRMRVATSVAGENFNTNIVQI</sequence>
<dbReference type="Pfam" id="PF07367">
    <property type="entry name" value="FB_lectin"/>
    <property type="match status" value="2"/>
</dbReference>
<dbReference type="AlphaFoldDB" id="A0A8H4QUW4"/>
<reference evidence="2 3" key="1">
    <citation type="submission" date="2019-12" db="EMBL/GenBank/DDBJ databases">
        <authorList>
            <person name="Floudas D."/>
            <person name="Bentzer J."/>
            <person name="Ahren D."/>
            <person name="Johansson T."/>
            <person name="Persson P."/>
            <person name="Tunlid A."/>
        </authorList>
    </citation>
    <scope>NUCLEOTIDE SEQUENCE [LARGE SCALE GENOMIC DNA]</scope>
    <source>
        <strain evidence="2 3">CBS 102.39</strain>
    </source>
</reference>
<dbReference type="InterPro" id="IPR009960">
    <property type="entry name" value="Fruit_body_lectin_fun"/>
</dbReference>
<dbReference type="Gene3D" id="2.60.270.20">
    <property type="entry name" value="Cytolysin/lectin"/>
    <property type="match status" value="2"/>
</dbReference>
<proteinExistence type="predicted"/>
<comment type="caution">
    <text evidence="2">The sequence shown here is derived from an EMBL/GenBank/DDBJ whole genome shotgun (WGS) entry which is preliminary data.</text>
</comment>
<keyword evidence="3" id="KW-1185">Reference proteome</keyword>
<evidence type="ECO:0000313" key="2">
    <source>
        <dbReference type="EMBL" id="KAF4617125.1"/>
    </source>
</evidence>
<dbReference type="SUPFAM" id="SSF63724">
    <property type="entry name" value="Cytolysin/lectin"/>
    <property type="match status" value="2"/>
</dbReference>
<dbReference type="EMBL" id="JAACJL010000030">
    <property type="protein sequence ID" value="KAF4617125.1"/>
    <property type="molecule type" value="Genomic_DNA"/>
</dbReference>
<dbReference type="PANTHER" id="PTHR10622">
    <property type="entry name" value="HET DOMAIN-CONTAINING PROTEIN"/>
    <property type="match status" value="1"/>
</dbReference>
<dbReference type="InterPro" id="IPR010730">
    <property type="entry name" value="HET"/>
</dbReference>
<dbReference type="Proteomes" id="UP000521872">
    <property type="component" value="Unassembled WGS sequence"/>
</dbReference>
<dbReference type="Pfam" id="PF06985">
    <property type="entry name" value="HET"/>
    <property type="match status" value="1"/>
</dbReference>
<evidence type="ECO:0000259" key="1">
    <source>
        <dbReference type="Pfam" id="PF06985"/>
    </source>
</evidence>
<dbReference type="PANTHER" id="PTHR10622:SF10">
    <property type="entry name" value="HET DOMAIN-CONTAINING PROTEIN"/>
    <property type="match status" value="1"/>
</dbReference>
<dbReference type="InterPro" id="IPR015926">
    <property type="entry name" value="Cytolysin/lectin"/>
</dbReference>
<organism evidence="2 3">
    <name type="scientific">Agrocybe pediades</name>
    <dbReference type="NCBI Taxonomy" id="84607"/>
    <lineage>
        <taxon>Eukaryota</taxon>
        <taxon>Fungi</taxon>
        <taxon>Dikarya</taxon>
        <taxon>Basidiomycota</taxon>
        <taxon>Agaricomycotina</taxon>
        <taxon>Agaricomycetes</taxon>
        <taxon>Agaricomycetidae</taxon>
        <taxon>Agaricales</taxon>
        <taxon>Agaricineae</taxon>
        <taxon>Strophariaceae</taxon>
        <taxon>Agrocybe</taxon>
    </lineage>
</organism>
<feature type="domain" description="Heterokaryon incompatibility" evidence="1">
    <location>
        <begin position="22"/>
        <end position="116"/>
    </location>
</feature>
<name>A0A8H4QUW4_9AGAR</name>
<gene>
    <name evidence="2" type="ORF">D9613_005781</name>
</gene>
<accession>A0A8H4QUW4</accession>